<dbReference type="PANTHER" id="PTHR10887">
    <property type="entry name" value="DNA2/NAM7 HELICASE FAMILY"/>
    <property type="match status" value="1"/>
</dbReference>
<feature type="domain" description="DUF3320" evidence="1">
    <location>
        <begin position="1803"/>
        <end position="1852"/>
    </location>
</feature>
<dbReference type="InterPro" id="IPR011335">
    <property type="entry name" value="Restrct_endonuc-II-like"/>
</dbReference>
<dbReference type="InterPro" id="IPR027417">
    <property type="entry name" value="P-loop_NTPase"/>
</dbReference>
<evidence type="ECO:0000259" key="2">
    <source>
        <dbReference type="Pfam" id="PF13086"/>
    </source>
</evidence>
<comment type="caution">
    <text evidence="5">The sequence shown here is derived from an EMBL/GenBank/DDBJ whole genome shotgun (WGS) entry which is preliminary data.</text>
</comment>
<dbReference type="Pfam" id="PF13087">
    <property type="entry name" value="AAA_12"/>
    <property type="match status" value="1"/>
</dbReference>
<dbReference type="EMBL" id="JBDOJC010000001">
    <property type="protein sequence ID" value="MEO2215568.1"/>
    <property type="molecule type" value="Genomic_DNA"/>
</dbReference>
<dbReference type="RefSeq" id="WP_347369336.1">
    <property type="nucleotide sequence ID" value="NZ_JBDOJC010000001.1"/>
</dbReference>
<dbReference type="SUPFAM" id="SSF52540">
    <property type="entry name" value="P-loop containing nucleoside triphosphate hydrolases"/>
    <property type="match status" value="1"/>
</dbReference>
<protein>
    <submittedName>
        <fullName evidence="5">DUF3320 domain-containing protein</fullName>
    </submittedName>
</protein>
<dbReference type="Gene3D" id="3.40.50.300">
    <property type="entry name" value="P-loop containing nucleotide triphosphate hydrolases"/>
    <property type="match status" value="3"/>
</dbReference>
<feature type="domain" description="DNA2/NAM7 helicase helicase" evidence="2">
    <location>
        <begin position="1322"/>
        <end position="1377"/>
    </location>
</feature>
<dbReference type="InterPro" id="IPR047187">
    <property type="entry name" value="SF1_C_Upf1"/>
</dbReference>
<dbReference type="Pfam" id="PF18741">
    <property type="entry name" value="MTES_1575"/>
    <property type="match status" value="1"/>
</dbReference>
<dbReference type="Gene3D" id="3.40.960.10">
    <property type="entry name" value="VSR Endonuclease"/>
    <property type="match status" value="1"/>
</dbReference>
<dbReference type="SUPFAM" id="SSF52980">
    <property type="entry name" value="Restriction endonuclease-like"/>
    <property type="match status" value="1"/>
</dbReference>
<dbReference type="InterPro" id="IPR045055">
    <property type="entry name" value="DNA2/NAM7-like"/>
</dbReference>
<accession>A0ABV0F941</accession>
<proteinExistence type="predicted"/>
<dbReference type="Pfam" id="PF13086">
    <property type="entry name" value="AAA_11"/>
    <property type="match status" value="1"/>
</dbReference>
<evidence type="ECO:0000259" key="3">
    <source>
        <dbReference type="Pfam" id="PF13087"/>
    </source>
</evidence>
<dbReference type="CDD" id="cd18808">
    <property type="entry name" value="SF1_C_Upf1"/>
    <property type="match status" value="1"/>
</dbReference>
<keyword evidence="6" id="KW-1185">Reference proteome</keyword>
<reference evidence="5 6" key="1">
    <citation type="submission" date="2024-05" db="EMBL/GenBank/DDBJ databases">
        <authorList>
            <person name="De Oliveira J.P."/>
            <person name="Noriler S.A."/>
            <person name="De Oliveira A.G."/>
            <person name="Sipoli D.S."/>
        </authorList>
    </citation>
    <scope>NUCLEOTIDE SEQUENCE [LARGE SCALE GENOMIC DNA]</scope>
    <source>
        <strain evidence="5 6">LABIM189</strain>
    </source>
</reference>
<dbReference type="InterPro" id="IPR025103">
    <property type="entry name" value="DUF4011"/>
</dbReference>
<feature type="domain" description="Restriction endonuclease type II-like" evidence="4">
    <location>
        <begin position="1643"/>
        <end position="1740"/>
    </location>
</feature>
<feature type="domain" description="DNA2/NAM7 helicase-like C-terminal" evidence="3">
    <location>
        <begin position="1411"/>
        <end position="1593"/>
    </location>
</feature>
<gene>
    <name evidence="5" type="ORF">ABGV49_00635</name>
</gene>
<dbReference type="InterPro" id="IPR041677">
    <property type="entry name" value="DNA2/NAM7_AAA_11"/>
</dbReference>
<dbReference type="InterPro" id="IPR021754">
    <property type="entry name" value="DUF3320"/>
</dbReference>
<dbReference type="Pfam" id="PF11784">
    <property type="entry name" value="DUF3320"/>
    <property type="match status" value="1"/>
</dbReference>
<sequence length="1971" mass="220036">MATEMLNGLEATSPMIELKVIADPTTGYAAIQNNIPVVRSLIVKNNHEEMLNSVDVLVSCMPTFAQGTRFHFEQLSPGESRTISPVDLQPDHAYLIKLDEAEKASIRIKAVIDGKAQSEINHPIEVLAYDQWAGTRSLPELLATFCMPNSVVVDRLLGKASALLRKSDAGLSLDGYQSKNRERVWKQVSAIYSALLNEGLHYSNPPASFGSDGQKVRTPERIFDGRVATCLDLAMLFASCFEQAGLHPVVLFKEGHAWIGVWLIETNFPTSVVDDVMAVRKRVKSGEFLTLETTGIASDQKPSLRWACSTGDAYLEEEKFHYAVDIRRARELQIRALPSRSTAQEPTIAIAEEASPSIEDMPSLPPLDPELLPPTDVSTPDTPEGRLAKWKSKLLDLTLRNRLLNFKPTKSNLKVISHDPGALEDKLSEGREFRVKSSPQVMDGTDPRAAAVFKGRTGQTPLLAFAEDALAKNELVVDIPEDKLDDRLTEIFRAAETGKEEGGVNTLFLVFGLLQWREDKNSEANHLAPILLIPVTITRQSVRTGFRLARHDDDALVNPTLLQKLANDFQLKMPSFEVLPTDDKGLDVEKIFQTFRLAITEMPGWEVKEQVHLGIFSFTKYLMWKDLQDRQKQLQENAVVAHLINNPGKAFSESDPEFSADTLDKRFAPQQLYTPMLSDSSQLRAICLADSGSNLVLEGPPGTGKSQTITNLICQLLATGKTVLFVSEKMAALEVVHRRLNLIGLGPFCLELHSAKAKKSEVLTQLGKALDAGNAKTVKDWELEAERLAGLRGELNALVGALHKTHSNDLTIYDAIGTCIKYAHWKPATLDWVDSNQHSRKDLDILRTLCRQMAALAGQLHGLSAHPLMAIKWTAWTPTWQQELLDAAHSLSLVVSTLQELIAPFLHLLGRPESGSSWSELAALDRLADVLLKAPTIPVGVARAATDEVARNRLKMLRHHGLQREAAWDTFEGTYSEEVANLNGQELEMQWREANSTWWPKSWLAKRACLKRFGLYRIDRKVPTESEANDLIGSLRKLNAEDKELAAMGAEAIALLQDEFNAHKTDWNAVDSHERWAKEYSDALAQLAAGDVALHGALLSKLLPYVTENRSMLRADGVLGGTLVRYRDAYRQLVSEVHRVAELSAAQNMFIEEPHAAGAIQRLLAQLQGWQHAAHQIQPWCLWQNNREKVISAGLPGIVRSLEAGEVALADIAEFFEYTYQSWWVRKAMDREPVLCTFSSADHERKIAEFKESDERFQKLTQQYVVTKLSGQIPSNTTLTPGADSEMGKLRRELTKQRNHMPIRQLIKNLPTLLSKLKPCLLMSPLSVAQYLEAGHLPFDVVIFDEASQIPVWDAVGAIARGKQLVCVGDPKQLPPTNFFNRVDEDDGNLGEDEVQDLESILDECLSIGLPKLGLDWHYRSRHESLITFSNATYYDNRLITFPSPVTEDTAVRLERVQGVYDRGGSRTNRAEAEAIVAAIEKHYLSPEGRKQSLGVVTFNQAQQSLIENLLDARRRASTKLDQAIAEGSIEPLFVKNLENVQGDERDIIYFSITYGPDATGKVALNFGPLNLEGGHRRLNVAVSRARQGVVIFSTLMPEQIDLSRVRAAGVRDLKNYLDFAIRGSRALIEQINPTGLEPDSPFEKQVINQLRDKGWAVHSQVGVSGYRIDIGVVDPRAPGRYLLGIECDGATYHSAATARDRDRLRHLILEGLGWELHRIWSTDWWRNPNEPMQKILTRLEYLLTVEPSDEGASKELSSKNVEVSEPEAVEAAAYAKMVQPEPAPVQKLSVYRSTEITGGSSDQFYDPASRKILAGQLSQIINAEGPIADAVLFRKVARVWGLARTGRRIEELLRSLLETTVIKTMDEEMIFYWPEFSQPEQWQEFRIADDIDSSRRQLGEVCLEELCNLAVYVLTQHGATSLSELARVICRLLHISRTTSDSEARIRKCLTISRIGRKIEINGDTVILRN</sequence>
<dbReference type="InterPro" id="IPR049468">
    <property type="entry name" value="Restrct_endonuc-II-like_dom"/>
</dbReference>
<name>A0ABV0F941_9NEIS</name>
<dbReference type="InterPro" id="IPR041679">
    <property type="entry name" value="DNA2/NAM7-like_C"/>
</dbReference>
<evidence type="ECO:0000259" key="1">
    <source>
        <dbReference type="Pfam" id="PF11784"/>
    </source>
</evidence>
<dbReference type="Proteomes" id="UP001455709">
    <property type="component" value="Unassembled WGS sequence"/>
</dbReference>
<dbReference type="PANTHER" id="PTHR10887:SF495">
    <property type="entry name" value="HELICASE SENATAXIN ISOFORM X1-RELATED"/>
    <property type="match status" value="1"/>
</dbReference>
<organism evidence="5 6">
    <name type="scientific">Chromobacterium vaccinii</name>
    <dbReference type="NCBI Taxonomy" id="1108595"/>
    <lineage>
        <taxon>Bacteria</taxon>
        <taxon>Pseudomonadati</taxon>
        <taxon>Pseudomonadota</taxon>
        <taxon>Betaproteobacteria</taxon>
        <taxon>Neisseriales</taxon>
        <taxon>Chromobacteriaceae</taxon>
        <taxon>Chromobacterium</taxon>
    </lineage>
</organism>
<dbReference type="Pfam" id="PF13195">
    <property type="entry name" value="DUF4011"/>
    <property type="match status" value="1"/>
</dbReference>
<evidence type="ECO:0000259" key="4">
    <source>
        <dbReference type="Pfam" id="PF18741"/>
    </source>
</evidence>
<evidence type="ECO:0000313" key="6">
    <source>
        <dbReference type="Proteomes" id="UP001455709"/>
    </source>
</evidence>
<evidence type="ECO:0000313" key="5">
    <source>
        <dbReference type="EMBL" id="MEO2215568.1"/>
    </source>
</evidence>